<proteinExistence type="predicted"/>
<keyword evidence="3" id="KW-1185">Reference proteome</keyword>
<gene>
    <name evidence="2" type="ORF">FHR84_001058</name>
</gene>
<dbReference type="Proteomes" id="UP000548304">
    <property type="component" value="Unassembled WGS sequence"/>
</dbReference>
<evidence type="ECO:0000313" key="2">
    <source>
        <dbReference type="EMBL" id="NYH77744.1"/>
    </source>
</evidence>
<protein>
    <submittedName>
        <fullName evidence="2">Uncharacterized protein</fullName>
    </submittedName>
</protein>
<name>A0A852YR79_9ACTN</name>
<comment type="caution">
    <text evidence="2">The sequence shown here is derived from an EMBL/GenBank/DDBJ whole genome shotgun (WGS) entry which is preliminary data.</text>
</comment>
<organism evidence="2 3">
    <name type="scientific">Actinopolyspora biskrensis</name>
    <dbReference type="NCBI Taxonomy" id="1470178"/>
    <lineage>
        <taxon>Bacteria</taxon>
        <taxon>Bacillati</taxon>
        <taxon>Actinomycetota</taxon>
        <taxon>Actinomycetes</taxon>
        <taxon>Actinopolysporales</taxon>
        <taxon>Actinopolysporaceae</taxon>
        <taxon>Actinopolyspora</taxon>
    </lineage>
</organism>
<evidence type="ECO:0000256" key="1">
    <source>
        <dbReference type="SAM" id="MobiDB-lite"/>
    </source>
</evidence>
<reference evidence="2 3" key="1">
    <citation type="submission" date="2020-07" db="EMBL/GenBank/DDBJ databases">
        <title>Genomic Encyclopedia of Type Strains, Phase III (KMG-III): the genomes of soil and plant-associated and newly described type strains.</title>
        <authorList>
            <person name="Whitman W."/>
        </authorList>
    </citation>
    <scope>NUCLEOTIDE SEQUENCE [LARGE SCALE GENOMIC DNA]</scope>
    <source>
        <strain evidence="2 3">CECT 8576</strain>
    </source>
</reference>
<dbReference type="EMBL" id="JACBYW010000001">
    <property type="protein sequence ID" value="NYH77744.1"/>
    <property type="molecule type" value="Genomic_DNA"/>
</dbReference>
<dbReference type="RefSeq" id="WP_179534218.1">
    <property type="nucleotide sequence ID" value="NZ_JACBYW010000001.1"/>
</dbReference>
<feature type="region of interest" description="Disordered" evidence="1">
    <location>
        <begin position="1"/>
        <end position="21"/>
    </location>
</feature>
<sequence>MPNENAVQAVLSSTPPRARELDQGSGAAFVLGQCHDTEPGTPVTIRSALNVRESTAEALPDEAPPEAHRVSGHREKLIAERQGGTRAARDA</sequence>
<dbReference type="AlphaFoldDB" id="A0A852YR79"/>
<evidence type="ECO:0000313" key="3">
    <source>
        <dbReference type="Proteomes" id="UP000548304"/>
    </source>
</evidence>
<accession>A0A852YR79</accession>